<comment type="caution">
    <text evidence="1">The sequence shown here is derived from an EMBL/GenBank/DDBJ whole genome shotgun (WGS) entry which is preliminary data.</text>
</comment>
<name>A0A139IVQ8_9PEZI</name>
<sequence>MSPVQLQFDWTLVFLQVVERCEEVRGRDVGCTAQENQQQAVQGVLDKVSDAISRKGFRADASPTSMHGALRVAWVRLPLKLTVMVADKSIAWLQWTPMRKLVELGVEGCSSMLTG</sequence>
<evidence type="ECO:0000313" key="1">
    <source>
        <dbReference type="EMBL" id="KXT18646.1"/>
    </source>
</evidence>
<evidence type="ECO:0000313" key="2">
    <source>
        <dbReference type="Proteomes" id="UP000073492"/>
    </source>
</evidence>
<dbReference type="AlphaFoldDB" id="A0A139IVQ8"/>
<organism evidence="1 2">
    <name type="scientific">Pseudocercospora musae</name>
    <dbReference type="NCBI Taxonomy" id="113226"/>
    <lineage>
        <taxon>Eukaryota</taxon>
        <taxon>Fungi</taxon>
        <taxon>Dikarya</taxon>
        <taxon>Ascomycota</taxon>
        <taxon>Pezizomycotina</taxon>
        <taxon>Dothideomycetes</taxon>
        <taxon>Dothideomycetidae</taxon>
        <taxon>Mycosphaerellales</taxon>
        <taxon>Mycosphaerellaceae</taxon>
        <taxon>Pseudocercospora</taxon>
    </lineage>
</organism>
<accession>A0A139IVQ8</accession>
<gene>
    <name evidence="1" type="ORF">AC579_9826</name>
</gene>
<keyword evidence="2" id="KW-1185">Reference proteome</keyword>
<dbReference type="Proteomes" id="UP000073492">
    <property type="component" value="Unassembled WGS sequence"/>
</dbReference>
<reference evidence="1 2" key="1">
    <citation type="submission" date="2015-07" db="EMBL/GenBank/DDBJ databases">
        <title>Comparative genomics of the Sigatoka disease complex on banana suggests a link between parallel evolutionary changes in Pseudocercospora fijiensis and Pseudocercospora eumusae and increased virulence on the banana host.</title>
        <authorList>
            <person name="Chang T.-C."/>
            <person name="Salvucci A."/>
            <person name="Crous P.W."/>
            <person name="Stergiopoulos I."/>
        </authorList>
    </citation>
    <scope>NUCLEOTIDE SEQUENCE [LARGE SCALE GENOMIC DNA]</scope>
    <source>
        <strain evidence="1 2">CBS 116634</strain>
    </source>
</reference>
<proteinExistence type="predicted"/>
<dbReference type="EMBL" id="LFZO01000005">
    <property type="protein sequence ID" value="KXT18646.1"/>
    <property type="molecule type" value="Genomic_DNA"/>
</dbReference>
<protein>
    <submittedName>
        <fullName evidence="1">Uncharacterized protein</fullName>
    </submittedName>
</protein>